<dbReference type="AlphaFoldDB" id="A0A1X0JPG2"/>
<dbReference type="SMART" id="SM00271">
    <property type="entry name" value="DnaJ"/>
    <property type="match status" value="1"/>
</dbReference>
<evidence type="ECO:0000256" key="1">
    <source>
        <dbReference type="SAM" id="MobiDB-lite"/>
    </source>
</evidence>
<dbReference type="CDD" id="cd06257">
    <property type="entry name" value="DnaJ"/>
    <property type="match status" value="1"/>
</dbReference>
<keyword evidence="4" id="KW-1185">Reference proteome</keyword>
<sequence length="113" mass="12150">MTQEHAVNSSEDPYAVLGVSPGATQAEIVRAFRARVLATHPDTRDPMSAQGADTRLQQLLAAYSKLRTHAQPAASQQSSPGPVNITVRHHDSGAVPTRDSTPPLRAGPVRRHR</sequence>
<dbReference type="PROSITE" id="PS50076">
    <property type="entry name" value="DNAJ_2"/>
    <property type="match status" value="1"/>
</dbReference>
<dbReference type="Proteomes" id="UP000192411">
    <property type="component" value="Unassembled WGS sequence"/>
</dbReference>
<organism evidence="3 4">
    <name type="scientific">Mycolicibacterium tusciae</name>
    <dbReference type="NCBI Taxonomy" id="75922"/>
    <lineage>
        <taxon>Bacteria</taxon>
        <taxon>Bacillati</taxon>
        <taxon>Actinomycetota</taxon>
        <taxon>Actinomycetes</taxon>
        <taxon>Mycobacteriales</taxon>
        <taxon>Mycobacteriaceae</taxon>
        <taxon>Mycolicibacterium</taxon>
    </lineage>
</organism>
<gene>
    <name evidence="3" type="ORF">BST47_15870</name>
</gene>
<evidence type="ECO:0000313" key="3">
    <source>
        <dbReference type="EMBL" id="ORB64764.1"/>
    </source>
</evidence>
<feature type="domain" description="J" evidence="2">
    <location>
        <begin position="12"/>
        <end position="71"/>
    </location>
</feature>
<accession>A0A1X0JPG2</accession>
<dbReference type="Gene3D" id="1.10.287.110">
    <property type="entry name" value="DnaJ domain"/>
    <property type="match status" value="1"/>
</dbReference>
<evidence type="ECO:0000259" key="2">
    <source>
        <dbReference type="PROSITE" id="PS50076"/>
    </source>
</evidence>
<dbReference type="PRINTS" id="PR00625">
    <property type="entry name" value="JDOMAIN"/>
</dbReference>
<feature type="region of interest" description="Disordered" evidence="1">
    <location>
        <begin position="67"/>
        <end position="113"/>
    </location>
</feature>
<reference evidence="3 4" key="1">
    <citation type="submission" date="2017-02" db="EMBL/GenBank/DDBJ databases">
        <title>The new phylogeny of genus Mycobacterium.</title>
        <authorList>
            <person name="Tortoli E."/>
            <person name="Trovato A."/>
            <person name="Cirillo D.M."/>
        </authorList>
    </citation>
    <scope>NUCLEOTIDE SEQUENCE [LARGE SCALE GENOMIC DNA]</scope>
    <source>
        <strain evidence="3 4">DSM 44338</strain>
    </source>
</reference>
<dbReference type="EMBL" id="MVIM01000007">
    <property type="protein sequence ID" value="ORB64764.1"/>
    <property type="molecule type" value="Genomic_DNA"/>
</dbReference>
<dbReference type="Pfam" id="PF00226">
    <property type="entry name" value="DnaJ"/>
    <property type="match status" value="1"/>
</dbReference>
<evidence type="ECO:0000313" key="4">
    <source>
        <dbReference type="Proteomes" id="UP000192411"/>
    </source>
</evidence>
<proteinExistence type="predicted"/>
<dbReference type="OrthoDB" id="166297at2"/>
<comment type="caution">
    <text evidence="3">The sequence shown here is derived from an EMBL/GenBank/DDBJ whole genome shotgun (WGS) entry which is preliminary data.</text>
</comment>
<dbReference type="InterPro" id="IPR036869">
    <property type="entry name" value="J_dom_sf"/>
</dbReference>
<protein>
    <recommendedName>
        <fullName evidence="2">J domain-containing protein</fullName>
    </recommendedName>
</protein>
<dbReference type="InterPro" id="IPR001623">
    <property type="entry name" value="DnaJ_domain"/>
</dbReference>
<dbReference type="SUPFAM" id="SSF46565">
    <property type="entry name" value="Chaperone J-domain"/>
    <property type="match status" value="1"/>
</dbReference>
<dbReference type="STRING" id="75922.BST47_15870"/>
<name>A0A1X0JPG2_9MYCO</name>